<gene>
    <name evidence="13" type="primary">dnaE2</name>
    <name evidence="15" type="ORF">NBRC116585_21030</name>
</gene>
<evidence type="ECO:0000256" key="12">
    <source>
        <dbReference type="ARBA" id="ARBA00049244"/>
    </source>
</evidence>
<comment type="function">
    <text evidence="13">DNA polymerase involved in damage-induced mutagenesis and translesion synthesis (TLS). It is not the major replicative DNA polymerase.</text>
</comment>
<dbReference type="Gene3D" id="3.20.20.140">
    <property type="entry name" value="Metal-dependent hydrolases"/>
    <property type="match status" value="1"/>
</dbReference>
<dbReference type="NCBIfam" id="TIGR00594">
    <property type="entry name" value="polc"/>
    <property type="match status" value="1"/>
</dbReference>
<dbReference type="InterPro" id="IPR004365">
    <property type="entry name" value="NA-bd_OB_tRNA"/>
</dbReference>
<evidence type="ECO:0000256" key="9">
    <source>
        <dbReference type="ARBA" id="ARBA00022763"/>
    </source>
</evidence>
<dbReference type="InterPro" id="IPR029460">
    <property type="entry name" value="DNAPol_HHH"/>
</dbReference>
<keyword evidence="16" id="KW-1185">Reference proteome</keyword>
<comment type="caution">
    <text evidence="15">The sequence shown here is derived from an EMBL/GenBank/DDBJ whole genome shotgun (WGS) entry which is preliminary data.</text>
</comment>
<dbReference type="Pfam" id="PF14579">
    <property type="entry name" value="HHH_6"/>
    <property type="match status" value="1"/>
</dbReference>
<feature type="domain" description="Polymerase/histidinol phosphatase N-terminal" evidence="14">
    <location>
        <begin position="18"/>
        <end position="87"/>
    </location>
</feature>
<dbReference type="SUPFAM" id="SSF89550">
    <property type="entry name" value="PHP domain-like"/>
    <property type="match status" value="1"/>
</dbReference>
<dbReference type="EMBL" id="BAABWH010000005">
    <property type="protein sequence ID" value="GAA6145985.1"/>
    <property type="molecule type" value="Genomic_DNA"/>
</dbReference>
<evidence type="ECO:0000256" key="4">
    <source>
        <dbReference type="ARBA" id="ARBA00017273"/>
    </source>
</evidence>
<dbReference type="NCBIfam" id="NF004225">
    <property type="entry name" value="PRK05672.1"/>
    <property type="match status" value="1"/>
</dbReference>
<evidence type="ECO:0000313" key="16">
    <source>
        <dbReference type="Proteomes" id="UP001481413"/>
    </source>
</evidence>
<keyword evidence="6 13" id="KW-0808">Transferase</keyword>
<dbReference type="Pfam" id="PF02811">
    <property type="entry name" value="PHP"/>
    <property type="match status" value="1"/>
</dbReference>
<evidence type="ECO:0000256" key="6">
    <source>
        <dbReference type="ARBA" id="ARBA00022679"/>
    </source>
</evidence>
<dbReference type="InterPro" id="IPR004013">
    <property type="entry name" value="PHP_dom"/>
</dbReference>
<dbReference type="InterPro" id="IPR023073">
    <property type="entry name" value="DnaE2"/>
</dbReference>
<reference evidence="15 16" key="1">
    <citation type="submission" date="2024-04" db="EMBL/GenBank/DDBJ databases">
        <title>Draft genome sequence of Thalassolituus maritimus NBRC 116585.</title>
        <authorList>
            <person name="Miyakawa T."/>
            <person name="Kusuya Y."/>
            <person name="Miura T."/>
        </authorList>
    </citation>
    <scope>NUCLEOTIDE SEQUENCE [LARGE SCALE GENOMIC DNA]</scope>
    <source>
        <strain evidence="15 16">5NW40-0001</strain>
    </source>
</reference>
<dbReference type="InterPro" id="IPR016195">
    <property type="entry name" value="Pol/histidinol_Pase-like"/>
</dbReference>
<dbReference type="HAMAP" id="MF_01902">
    <property type="entry name" value="DNApol_error_prone"/>
    <property type="match status" value="1"/>
</dbReference>
<organism evidence="15 16">
    <name type="scientific">Thalassolituus maritimus</name>
    <dbReference type="NCBI Taxonomy" id="484498"/>
    <lineage>
        <taxon>Bacteria</taxon>
        <taxon>Pseudomonadati</taxon>
        <taxon>Pseudomonadota</taxon>
        <taxon>Gammaproteobacteria</taxon>
        <taxon>Oceanospirillales</taxon>
        <taxon>Oceanospirillaceae</taxon>
        <taxon>Thalassolituus</taxon>
    </lineage>
</organism>
<keyword evidence="9 13" id="KW-0227">DNA damage</keyword>
<dbReference type="PANTHER" id="PTHR32294">
    <property type="entry name" value="DNA POLYMERASE III SUBUNIT ALPHA"/>
    <property type="match status" value="1"/>
</dbReference>
<comment type="similarity">
    <text evidence="2 13">Belongs to the DNA polymerase type-C family. DnaE2 subfamily.</text>
</comment>
<comment type="subcellular location">
    <subcellularLocation>
        <location evidence="1 13">Cytoplasm</location>
    </subcellularLocation>
</comment>
<evidence type="ECO:0000256" key="8">
    <source>
        <dbReference type="ARBA" id="ARBA00022705"/>
    </source>
</evidence>
<dbReference type="EC" id="2.7.7.7" evidence="3 13"/>
<comment type="catalytic activity">
    <reaction evidence="12 13">
        <text>DNA(n) + a 2'-deoxyribonucleoside 5'-triphosphate = DNA(n+1) + diphosphate</text>
        <dbReference type="Rhea" id="RHEA:22508"/>
        <dbReference type="Rhea" id="RHEA-COMP:17339"/>
        <dbReference type="Rhea" id="RHEA-COMP:17340"/>
        <dbReference type="ChEBI" id="CHEBI:33019"/>
        <dbReference type="ChEBI" id="CHEBI:61560"/>
        <dbReference type="ChEBI" id="CHEBI:173112"/>
        <dbReference type="EC" id="2.7.7.7"/>
    </reaction>
</comment>
<keyword evidence="8 13" id="KW-0235">DNA replication</keyword>
<name>A0ABQ0A0Q4_9GAMM</name>
<dbReference type="InterPro" id="IPR004805">
    <property type="entry name" value="DnaE2/DnaE/PolC"/>
</dbReference>
<dbReference type="CDD" id="cd04485">
    <property type="entry name" value="DnaE_OBF"/>
    <property type="match status" value="1"/>
</dbReference>
<evidence type="ECO:0000256" key="10">
    <source>
        <dbReference type="ARBA" id="ARBA00022932"/>
    </source>
</evidence>
<dbReference type="InterPro" id="IPR011708">
    <property type="entry name" value="DNA_pol3_alpha_NTPase_dom"/>
</dbReference>
<dbReference type="Gene3D" id="1.10.150.870">
    <property type="match status" value="1"/>
</dbReference>
<dbReference type="InterPro" id="IPR040982">
    <property type="entry name" value="DNA_pol3_finger"/>
</dbReference>
<evidence type="ECO:0000256" key="11">
    <source>
        <dbReference type="ARBA" id="ARBA00023204"/>
    </source>
</evidence>
<evidence type="ECO:0000256" key="7">
    <source>
        <dbReference type="ARBA" id="ARBA00022695"/>
    </source>
</evidence>
<dbReference type="Pfam" id="PF01336">
    <property type="entry name" value="tRNA_anti-codon"/>
    <property type="match status" value="1"/>
</dbReference>
<evidence type="ECO:0000256" key="5">
    <source>
        <dbReference type="ARBA" id="ARBA00022490"/>
    </source>
</evidence>
<dbReference type="SMART" id="SM00481">
    <property type="entry name" value="POLIIIAc"/>
    <property type="match status" value="1"/>
</dbReference>
<dbReference type="InterPro" id="IPR003141">
    <property type="entry name" value="Pol/His_phosphatase_N"/>
</dbReference>
<sequence>MATSPEPIMTTSRSDTYSELHCISNFSFLRGASHPEELVQQATKLRYRALAITDECSLAGVVCAHREIKEHSLSLQLIIGSEFRDKSGLYVVLVTDRRAYAELSSLITHCRRQAEKGNYIFTPSDLFKLNHCLLLWQPHFSFKSEPTERMQPSLIQNLVRHFQQRIWLLAERTLDEYDDQCYTRIAQWGEVLNLPIVASSNVYMHHPSRQSLQDCLSAIRFNKPVCDIRSQLFANAERHLRSLKKLRHLYPEAWLKESNDIADLCTFNLDEIAYLYPTDSVPTGKNAQDYLRELVVQGQAQRFPNGTPDTIQATIDKELALIASKQYEHYFITLYDIVQFARSQNIMCQGRGSAANSVVCYCLFLTEVNPQEVQLLFERFISEERHEPPDIDIDFESQRREEVIQYIYTKYGRDRAALAATVIRYRPRSALRDVAKALGINSAEQDRIVARYAGRYHGKEWMEHVYPATDNTPLTNRLRSLTQEILGFPRHLSQHVGGFVIAEGCLHELVPLENASMADRTVIQWDKEDLETLGLMKVDILSLGMMTAIRRSLNHLGMQISDVPREDPATYKMLQKADSVGVFQVESRAQMNMLPRLKPACYYDLVVQVSIVRPGPIHGDMVHPYLKRRNGQEAPDYPLEGLRPILERTHGVPLFQEQVIAFAMVAADFTAAEADQLRRSMASWRKKGHMHRLQTRLRDNMLKNGFDDAYIQRIQRQLEGFGEYGFPESHAASFALLVYLTAWLKCHHPGVFLAALLNSQPMGFYSPSQLINDARHHQVVIHPVDVNHSHWDHEALDDGSVRLGFRLVKGFNREAAERLEQQRPTASDGRVVNGTGYKGGYESIQQCVTLARLNRQERNALASANAFGPLSEHRYHARWQVAEPQADTHQPDLLQSLEDPTAPSLLALLEAPNEVDNLLEDYQSLGATLGRHPMEVLRDQGMLGASVTAAGLHQCRHGEECFVSGVVTCRQRPGTAAGVTFLTLEDETGCTNVVVWLNTAKRQLDVLLHARLLQVYGKVEQDPESGITHLIAYRLLDLSGSLERLNVQSHDFH</sequence>
<keyword evidence="11 13" id="KW-0234">DNA repair</keyword>
<evidence type="ECO:0000256" key="13">
    <source>
        <dbReference type="HAMAP-Rule" id="MF_01902"/>
    </source>
</evidence>
<evidence type="ECO:0000256" key="1">
    <source>
        <dbReference type="ARBA" id="ARBA00004496"/>
    </source>
</evidence>
<evidence type="ECO:0000256" key="3">
    <source>
        <dbReference type="ARBA" id="ARBA00012417"/>
    </source>
</evidence>
<dbReference type="Pfam" id="PF07733">
    <property type="entry name" value="DNA_pol3_alpha"/>
    <property type="match status" value="1"/>
</dbReference>
<protein>
    <recommendedName>
        <fullName evidence="4 13">Error-prone DNA polymerase</fullName>
        <ecNumber evidence="3 13">2.7.7.7</ecNumber>
    </recommendedName>
</protein>
<keyword evidence="5 13" id="KW-0963">Cytoplasm</keyword>
<dbReference type="Pfam" id="PF17657">
    <property type="entry name" value="DNA_pol3_finger"/>
    <property type="match status" value="1"/>
</dbReference>
<dbReference type="CDD" id="cd07434">
    <property type="entry name" value="PHP_PolIIIA_DnaE2"/>
    <property type="match status" value="1"/>
</dbReference>
<accession>A0ABQ0A0Q4</accession>
<evidence type="ECO:0000259" key="14">
    <source>
        <dbReference type="SMART" id="SM00481"/>
    </source>
</evidence>
<dbReference type="RefSeq" id="WP_353295123.1">
    <property type="nucleotide sequence ID" value="NZ_BAABWH010000005.1"/>
</dbReference>
<dbReference type="PANTHER" id="PTHR32294:SF4">
    <property type="entry name" value="ERROR-PRONE DNA POLYMERASE"/>
    <property type="match status" value="1"/>
</dbReference>
<keyword evidence="7 13" id="KW-0548">Nucleotidyltransferase</keyword>
<proteinExistence type="inferred from homology"/>
<dbReference type="Proteomes" id="UP001481413">
    <property type="component" value="Unassembled WGS sequence"/>
</dbReference>
<evidence type="ECO:0000256" key="2">
    <source>
        <dbReference type="ARBA" id="ARBA00007391"/>
    </source>
</evidence>
<keyword evidence="10 13" id="KW-0239">DNA-directed DNA polymerase</keyword>
<evidence type="ECO:0000313" key="15">
    <source>
        <dbReference type="EMBL" id="GAA6145985.1"/>
    </source>
</evidence>